<evidence type="ECO:0000313" key="2">
    <source>
        <dbReference type="EMBL" id="GAS91729.1"/>
    </source>
</evidence>
<reference evidence="3" key="1">
    <citation type="journal article" date="2016" name="Genome Announc.">
        <title>Draft Genome Sequences of Five Rapidly Growing Mycobacterium Species, M. thermoresistibile, M. fortuitum subsp. acetamidolyticum, M. canariasense, M. brisbanense, and M. novocastrense.</title>
        <authorList>
            <person name="Katahira K."/>
            <person name="Ogura Y."/>
            <person name="Gotoh Y."/>
            <person name="Hayashi T."/>
        </authorList>
    </citation>
    <scope>NUCLEOTIDE SEQUENCE [LARGE SCALE GENOMIC DNA]</scope>
    <source>
        <strain evidence="3">JCM15654</strain>
    </source>
</reference>
<organism evidence="2 3">
    <name type="scientific">Mycolicibacterium brisbanense</name>
    <dbReference type="NCBI Taxonomy" id="146020"/>
    <lineage>
        <taxon>Bacteria</taxon>
        <taxon>Bacillati</taxon>
        <taxon>Actinomycetota</taxon>
        <taxon>Actinomycetes</taxon>
        <taxon>Mycobacteriales</taxon>
        <taxon>Mycobacteriaceae</taxon>
        <taxon>Mycolicibacterium</taxon>
    </lineage>
</organism>
<evidence type="ECO:0000256" key="1">
    <source>
        <dbReference type="SAM" id="SignalP"/>
    </source>
</evidence>
<dbReference type="Proteomes" id="UP000069620">
    <property type="component" value="Unassembled WGS sequence"/>
</dbReference>
<feature type="chain" id="PRO_5038683663" description="PE-PGRS family protein" evidence="1">
    <location>
        <begin position="29"/>
        <end position="121"/>
    </location>
</feature>
<gene>
    <name evidence="2" type="ORF">RMCB_5825</name>
</gene>
<sequence length="121" mass="10764">MMNLNLGTRMKRGVAPLVFAGAVASALAAAPFAAAEVTGQVSGGIATVQFVPLDPGGGGCMNGECGSGGTNDGPGGGPGGGGCVPGPNGPICGSGGVNGGPGGVPGGGGCVPGMGCGSGHG</sequence>
<protein>
    <recommendedName>
        <fullName evidence="4">PE-PGRS family protein</fullName>
    </recommendedName>
</protein>
<reference evidence="3" key="2">
    <citation type="submission" date="2016-02" db="EMBL/GenBank/DDBJ databases">
        <title>Draft genome sequence of five rapidly growing Mycobacterium species.</title>
        <authorList>
            <person name="Katahira K."/>
            <person name="Gotou Y."/>
            <person name="Iida K."/>
            <person name="Ogura Y."/>
            <person name="Hayashi T."/>
        </authorList>
    </citation>
    <scope>NUCLEOTIDE SEQUENCE [LARGE SCALE GENOMIC DNA]</scope>
    <source>
        <strain evidence="3">JCM15654</strain>
    </source>
</reference>
<keyword evidence="3" id="KW-1185">Reference proteome</keyword>
<evidence type="ECO:0008006" key="4">
    <source>
        <dbReference type="Google" id="ProtNLM"/>
    </source>
</evidence>
<dbReference type="AlphaFoldDB" id="A0A117I7I8"/>
<dbReference type="EMBL" id="BCSX01000051">
    <property type="protein sequence ID" value="GAS91729.1"/>
    <property type="molecule type" value="Genomic_DNA"/>
</dbReference>
<name>A0A117I7I8_9MYCO</name>
<accession>A0A117I7I8</accession>
<evidence type="ECO:0000313" key="3">
    <source>
        <dbReference type="Proteomes" id="UP000069620"/>
    </source>
</evidence>
<feature type="signal peptide" evidence="1">
    <location>
        <begin position="1"/>
        <end position="28"/>
    </location>
</feature>
<proteinExistence type="predicted"/>
<keyword evidence="1" id="KW-0732">Signal</keyword>
<comment type="caution">
    <text evidence="2">The sequence shown here is derived from an EMBL/GenBank/DDBJ whole genome shotgun (WGS) entry which is preliminary data.</text>
</comment>
<dbReference type="STRING" id="146020.RMCB_5825"/>